<dbReference type="GO" id="GO:0043565">
    <property type="term" value="F:sequence-specific DNA binding"/>
    <property type="evidence" value="ECO:0007669"/>
    <property type="project" value="InterPro"/>
</dbReference>
<evidence type="ECO:0000256" key="2">
    <source>
        <dbReference type="ARBA" id="ARBA00022723"/>
    </source>
</evidence>
<dbReference type="InterPro" id="IPR000536">
    <property type="entry name" value="Nucl_hrmn_rcpt_lig-bd"/>
</dbReference>
<evidence type="ECO:0000256" key="1">
    <source>
        <dbReference type="ARBA" id="ARBA00005993"/>
    </source>
</evidence>
<gene>
    <name evidence="13" type="ORF">CAMP_LOCUS13384</name>
</gene>
<keyword evidence="11" id="KW-1133">Transmembrane helix</keyword>
<evidence type="ECO:0000256" key="7">
    <source>
        <dbReference type="ARBA" id="ARBA00023163"/>
    </source>
</evidence>
<feature type="transmembrane region" description="Helical" evidence="11">
    <location>
        <begin position="357"/>
        <end position="377"/>
    </location>
</feature>
<keyword evidence="11" id="KW-0812">Transmembrane</keyword>
<evidence type="ECO:0000256" key="11">
    <source>
        <dbReference type="SAM" id="Phobius"/>
    </source>
</evidence>
<evidence type="ECO:0000256" key="3">
    <source>
        <dbReference type="ARBA" id="ARBA00022771"/>
    </source>
</evidence>
<evidence type="ECO:0000256" key="8">
    <source>
        <dbReference type="ARBA" id="ARBA00023170"/>
    </source>
</evidence>
<feature type="transmembrane region" description="Helical" evidence="11">
    <location>
        <begin position="432"/>
        <end position="450"/>
    </location>
</feature>
<evidence type="ECO:0000313" key="14">
    <source>
        <dbReference type="Proteomes" id="UP001152747"/>
    </source>
</evidence>
<feature type="region of interest" description="Disordered" evidence="10">
    <location>
        <begin position="85"/>
        <end position="107"/>
    </location>
</feature>
<protein>
    <recommendedName>
        <fullName evidence="12">Nuclear receptor domain-containing protein</fullName>
    </recommendedName>
</protein>
<dbReference type="SMART" id="SM00430">
    <property type="entry name" value="HOLI"/>
    <property type="match status" value="1"/>
</dbReference>
<keyword evidence="11" id="KW-0472">Membrane</keyword>
<dbReference type="Gene3D" id="3.30.50.10">
    <property type="entry name" value="Erythroid Transcription Factor GATA-1, subunit A"/>
    <property type="match status" value="1"/>
</dbReference>
<evidence type="ECO:0000256" key="6">
    <source>
        <dbReference type="ARBA" id="ARBA00023125"/>
    </source>
</evidence>
<evidence type="ECO:0000256" key="4">
    <source>
        <dbReference type="ARBA" id="ARBA00022833"/>
    </source>
</evidence>
<proteinExistence type="inferred from homology"/>
<dbReference type="PANTHER" id="PTHR45680">
    <property type="entry name" value="NUCLEAR HORMONE RECEPTOR FAMILY"/>
    <property type="match status" value="1"/>
</dbReference>
<keyword evidence="2" id="KW-0479">Metal-binding</keyword>
<comment type="similarity">
    <text evidence="1">Belongs to the nuclear hormone receptor family.</text>
</comment>
<organism evidence="13 14">
    <name type="scientific">Caenorhabditis angaria</name>
    <dbReference type="NCBI Taxonomy" id="860376"/>
    <lineage>
        <taxon>Eukaryota</taxon>
        <taxon>Metazoa</taxon>
        <taxon>Ecdysozoa</taxon>
        <taxon>Nematoda</taxon>
        <taxon>Chromadorea</taxon>
        <taxon>Rhabditida</taxon>
        <taxon>Rhabditina</taxon>
        <taxon>Rhabditomorpha</taxon>
        <taxon>Rhabditoidea</taxon>
        <taxon>Rhabditidae</taxon>
        <taxon>Peloderinae</taxon>
        <taxon>Caenorhabditis</taxon>
    </lineage>
</organism>
<name>A0A9P1N7K3_9PELO</name>
<keyword evidence="14" id="KW-1185">Reference proteome</keyword>
<dbReference type="Pfam" id="PF00105">
    <property type="entry name" value="zf-C4"/>
    <property type="match status" value="1"/>
</dbReference>
<sequence length="476" mass="55787">MFGLSKIIKWNAFWSNFLSSMRRFFRRATVLNIQYECKKGEMNCNIDGRGRFVCRFCRFLKCQQIGMKPDKVQLDYDPTYSIKGLLNDDSGSDDSATNSPSCSKSEEEIEDHKDFLFNFSPKPSDKPIAKIDFSDLTQKIEYLFECKTEASEKYELEILSNSLSEPSENQFQEIHQMEIFEMINLLKNEIIWKWAKWMNSSQLLRTIEKQQKITSKNFLSGQILISDDLLWICGKSYYNISSISEISNQYFARLFDPYLQRFIDVIGKQLSEMQLTNQELIFCLIQLIGYDTTDLTQKTIEIIENLKHQIADQMHNYYSNYPDLTNYSYRLIKLMNIVKSMKKIAIEKNKVKEKMNLIHDIVGTFVCLVIMFTYFGFAGNRAEIEFEKVCEMDHMICSPFFKAGVKTHCQISCATSDSTSTSAPNRQEFSKFMFKLLVFTFFFLNWFNMVRKLCKKYIFAPKKVAPATEIHVIRAF</sequence>
<keyword evidence="5" id="KW-0805">Transcription regulation</keyword>
<reference evidence="13" key="1">
    <citation type="submission" date="2022-11" db="EMBL/GenBank/DDBJ databases">
        <authorList>
            <person name="Kikuchi T."/>
        </authorList>
    </citation>
    <scope>NUCLEOTIDE SEQUENCE</scope>
    <source>
        <strain evidence="13">PS1010</strain>
    </source>
</reference>
<keyword evidence="6" id="KW-0238">DNA-binding</keyword>
<keyword evidence="7" id="KW-0804">Transcription</keyword>
<dbReference type="Proteomes" id="UP001152747">
    <property type="component" value="Unassembled WGS sequence"/>
</dbReference>
<evidence type="ECO:0000256" key="9">
    <source>
        <dbReference type="ARBA" id="ARBA00023242"/>
    </source>
</evidence>
<dbReference type="PANTHER" id="PTHR45680:SF27">
    <property type="entry name" value="NUCLEAR HORMONE RECEPTOR FAMILY"/>
    <property type="match status" value="1"/>
</dbReference>
<evidence type="ECO:0000256" key="10">
    <source>
        <dbReference type="SAM" id="MobiDB-lite"/>
    </source>
</evidence>
<dbReference type="InterPro" id="IPR051152">
    <property type="entry name" value="C.elegans_Orphan_NR"/>
</dbReference>
<keyword evidence="3" id="KW-0863">Zinc-finger</keyword>
<dbReference type="InterPro" id="IPR035500">
    <property type="entry name" value="NHR-like_dom_sf"/>
</dbReference>
<dbReference type="Pfam" id="PF00104">
    <property type="entry name" value="Hormone_recep"/>
    <property type="match status" value="1"/>
</dbReference>
<keyword evidence="9" id="KW-0539">Nucleus</keyword>
<dbReference type="SUPFAM" id="SSF48508">
    <property type="entry name" value="Nuclear receptor ligand-binding domain"/>
    <property type="match status" value="1"/>
</dbReference>
<dbReference type="AlphaFoldDB" id="A0A9P1N7K3"/>
<dbReference type="SMART" id="SM00399">
    <property type="entry name" value="ZnF_C4"/>
    <property type="match status" value="1"/>
</dbReference>
<evidence type="ECO:0000259" key="12">
    <source>
        <dbReference type="PROSITE" id="PS51030"/>
    </source>
</evidence>
<keyword evidence="8" id="KW-0675">Receptor</keyword>
<dbReference type="EMBL" id="CANHGI010000005">
    <property type="protein sequence ID" value="CAI5450747.1"/>
    <property type="molecule type" value="Genomic_DNA"/>
</dbReference>
<keyword evidence="4" id="KW-0862">Zinc</keyword>
<dbReference type="GO" id="GO:0008270">
    <property type="term" value="F:zinc ion binding"/>
    <property type="evidence" value="ECO:0007669"/>
    <property type="project" value="UniProtKB-KW"/>
</dbReference>
<dbReference type="InterPro" id="IPR001628">
    <property type="entry name" value="Znf_hrmn_rcpt"/>
</dbReference>
<evidence type="ECO:0000256" key="5">
    <source>
        <dbReference type="ARBA" id="ARBA00023015"/>
    </source>
</evidence>
<dbReference type="PROSITE" id="PS51030">
    <property type="entry name" value="NUCLEAR_REC_DBD_2"/>
    <property type="match status" value="1"/>
</dbReference>
<evidence type="ECO:0000313" key="13">
    <source>
        <dbReference type="EMBL" id="CAI5450747.1"/>
    </source>
</evidence>
<dbReference type="InterPro" id="IPR013088">
    <property type="entry name" value="Znf_NHR/GATA"/>
</dbReference>
<dbReference type="SUPFAM" id="SSF57716">
    <property type="entry name" value="Glucocorticoid receptor-like (DNA-binding domain)"/>
    <property type="match status" value="1"/>
</dbReference>
<feature type="domain" description="Nuclear receptor" evidence="12">
    <location>
        <begin position="1"/>
        <end position="74"/>
    </location>
</feature>
<accession>A0A9P1N7K3</accession>
<comment type="caution">
    <text evidence="13">The sequence shown here is derived from an EMBL/GenBank/DDBJ whole genome shotgun (WGS) entry which is preliminary data.</text>
</comment>
<dbReference type="GO" id="GO:0003700">
    <property type="term" value="F:DNA-binding transcription factor activity"/>
    <property type="evidence" value="ECO:0007669"/>
    <property type="project" value="InterPro"/>
</dbReference>